<comment type="caution">
    <text evidence="2">The sequence shown here is derived from an EMBL/GenBank/DDBJ whole genome shotgun (WGS) entry which is preliminary data.</text>
</comment>
<evidence type="ECO:0000313" key="2">
    <source>
        <dbReference type="EMBL" id="MBO1927686.1"/>
    </source>
</evidence>
<keyword evidence="3" id="KW-1185">Reference proteome</keyword>
<accession>A0ABS3Q5R1</accession>
<name>A0ABS3Q5R1_9GAMM</name>
<evidence type="ECO:0008006" key="4">
    <source>
        <dbReference type="Google" id="ProtNLM"/>
    </source>
</evidence>
<gene>
    <name evidence="2" type="ORF">J3998_08870</name>
</gene>
<reference evidence="2 3" key="1">
    <citation type="submission" date="2021-03" db="EMBL/GenBank/DDBJ databases">
        <title>Thiomicrorhabdus sp.nov.,novel sulfur-oxidizing bacteria isolated from coastal sediment.</title>
        <authorList>
            <person name="Liu X."/>
        </authorList>
    </citation>
    <scope>NUCLEOTIDE SEQUENCE [LARGE SCALE GENOMIC DNA]</scope>
    <source>
        <strain evidence="2 3">6S2-11</strain>
    </source>
</reference>
<evidence type="ECO:0000256" key="1">
    <source>
        <dbReference type="SAM" id="Phobius"/>
    </source>
</evidence>
<keyword evidence="1" id="KW-1133">Transmembrane helix</keyword>
<keyword evidence="1" id="KW-0812">Transmembrane</keyword>
<feature type="transmembrane region" description="Helical" evidence="1">
    <location>
        <begin position="21"/>
        <end position="43"/>
    </location>
</feature>
<proteinExistence type="predicted"/>
<protein>
    <recommendedName>
        <fullName evidence="4">Flp family type IVb pilin</fullName>
    </recommendedName>
</protein>
<keyword evidence="1" id="KW-0472">Membrane</keyword>
<organism evidence="2 3">
    <name type="scientific">Thiomicrorhabdus marina</name>
    <dbReference type="NCBI Taxonomy" id="2818442"/>
    <lineage>
        <taxon>Bacteria</taxon>
        <taxon>Pseudomonadati</taxon>
        <taxon>Pseudomonadota</taxon>
        <taxon>Gammaproteobacteria</taxon>
        <taxon>Thiotrichales</taxon>
        <taxon>Piscirickettsiaceae</taxon>
        <taxon>Thiomicrorhabdus</taxon>
    </lineage>
</organism>
<sequence>MLENRILKTLKARRQKQEAQKGASMIEYALIIAGVAVVAAILFGGDDGGTVGTAITGAVDKAVEKINPDETGATATPTE</sequence>
<dbReference type="EMBL" id="JAGETV010000015">
    <property type="protein sequence ID" value="MBO1927686.1"/>
    <property type="molecule type" value="Genomic_DNA"/>
</dbReference>
<dbReference type="Proteomes" id="UP000664835">
    <property type="component" value="Unassembled WGS sequence"/>
</dbReference>
<dbReference type="RefSeq" id="WP_208150292.1">
    <property type="nucleotide sequence ID" value="NZ_JAGETV010000015.1"/>
</dbReference>
<evidence type="ECO:0000313" key="3">
    <source>
        <dbReference type="Proteomes" id="UP000664835"/>
    </source>
</evidence>